<evidence type="ECO:0000313" key="3">
    <source>
        <dbReference type="Proteomes" id="UP000289738"/>
    </source>
</evidence>
<proteinExistence type="predicted"/>
<protein>
    <submittedName>
        <fullName evidence="2">Uncharacterized protein</fullName>
    </submittedName>
</protein>
<comment type="caution">
    <text evidence="2">The sequence shown here is derived from an EMBL/GenBank/DDBJ whole genome shotgun (WGS) entry which is preliminary data.</text>
</comment>
<gene>
    <name evidence="2" type="ORF">Ahy_B08g092895</name>
</gene>
<organism evidence="2 3">
    <name type="scientific">Arachis hypogaea</name>
    <name type="common">Peanut</name>
    <dbReference type="NCBI Taxonomy" id="3818"/>
    <lineage>
        <taxon>Eukaryota</taxon>
        <taxon>Viridiplantae</taxon>
        <taxon>Streptophyta</taxon>
        <taxon>Embryophyta</taxon>
        <taxon>Tracheophyta</taxon>
        <taxon>Spermatophyta</taxon>
        <taxon>Magnoliopsida</taxon>
        <taxon>eudicotyledons</taxon>
        <taxon>Gunneridae</taxon>
        <taxon>Pentapetalae</taxon>
        <taxon>rosids</taxon>
        <taxon>fabids</taxon>
        <taxon>Fabales</taxon>
        <taxon>Fabaceae</taxon>
        <taxon>Papilionoideae</taxon>
        <taxon>50 kb inversion clade</taxon>
        <taxon>dalbergioids sensu lato</taxon>
        <taxon>Dalbergieae</taxon>
        <taxon>Pterocarpus clade</taxon>
        <taxon>Arachis</taxon>
    </lineage>
</organism>
<feature type="region of interest" description="Disordered" evidence="1">
    <location>
        <begin position="98"/>
        <end position="120"/>
    </location>
</feature>
<evidence type="ECO:0000256" key="1">
    <source>
        <dbReference type="SAM" id="MobiDB-lite"/>
    </source>
</evidence>
<feature type="compositionally biased region" description="Low complexity" evidence="1">
    <location>
        <begin position="104"/>
        <end position="118"/>
    </location>
</feature>
<name>A0A444Y4U5_ARAHY</name>
<evidence type="ECO:0000313" key="2">
    <source>
        <dbReference type="EMBL" id="RYQ96945.1"/>
    </source>
</evidence>
<feature type="region of interest" description="Disordered" evidence="1">
    <location>
        <begin position="65"/>
        <end position="85"/>
    </location>
</feature>
<feature type="compositionally biased region" description="Polar residues" evidence="1">
    <location>
        <begin position="75"/>
        <end position="85"/>
    </location>
</feature>
<dbReference type="AlphaFoldDB" id="A0A444Y4U5"/>
<sequence>MAIGNHAGGEFLHARTKKPFDIEDYKMFIPFLDLKKLASHPFRRRQKNGDLNVTSRRPEVQWRLRQRRATPATPCASSLPPSVTQTATTLHGRRRAFGGGELDAAAPPTASPPAQQQQHNGFPLSPRVRLFLSPPSLLMTAATGSEMWRVRRLSGEGSGRTHSGGPLFSLAAQLSLHSSLLCSCDLFLGRGAPLRKDDDKIEPPYINIPGHKTSVNCAIYIMKWLEIIEPENIKNGRYLWDNWTQAEVDHFKVKYASRILFDEMN</sequence>
<dbReference type="EMBL" id="SDMP01000018">
    <property type="protein sequence ID" value="RYQ96945.1"/>
    <property type="molecule type" value="Genomic_DNA"/>
</dbReference>
<reference evidence="2 3" key="1">
    <citation type="submission" date="2019-01" db="EMBL/GenBank/DDBJ databases">
        <title>Sequencing of cultivated peanut Arachis hypogaea provides insights into genome evolution and oil improvement.</title>
        <authorList>
            <person name="Chen X."/>
        </authorList>
    </citation>
    <scope>NUCLEOTIDE SEQUENCE [LARGE SCALE GENOMIC DNA]</scope>
    <source>
        <strain evidence="3">cv. Fuhuasheng</strain>
        <tissue evidence="2">Leaves</tissue>
    </source>
</reference>
<dbReference type="Proteomes" id="UP000289738">
    <property type="component" value="Chromosome B08"/>
</dbReference>
<keyword evidence="3" id="KW-1185">Reference proteome</keyword>
<accession>A0A444Y4U5</accession>